<dbReference type="PROSITE" id="PS00092">
    <property type="entry name" value="N6_MTASE"/>
    <property type="match status" value="1"/>
</dbReference>
<keyword evidence="1" id="KW-0808">Transferase</keyword>
<keyword evidence="2" id="KW-1185">Reference proteome</keyword>
<dbReference type="REBASE" id="251426">
    <property type="entry name" value="M.PcoORF6737P"/>
</dbReference>
<dbReference type="HOGENOM" id="CLU_057063_1_0_10"/>
<reference evidence="1" key="1">
    <citation type="submission" date="2009-11" db="EMBL/GenBank/DDBJ databases">
        <authorList>
            <person name="Weinstock G."/>
            <person name="Sodergren E."/>
            <person name="Clifton S."/>
            <person name="Fulton L."/>
            <person name="Fulton B."/>
            <person name="Courtney L."/>
            <person name="Fronick C."/>
            <person name="Harrison M."/>
            <person name="Strong C."/>
            <person name="Farmer C."/>
            <person name="Delahaunty K."/>
            <person name="Markovic C."/>
            <person name="Hall O."/>
            <person name="Minx P."/>
            <person name="Tomlinson C."/>
            <person name="Mitreva M."/>
            <person name="Nelson J."/>
            <person name="Hou S."/>
            <person name="Wollam A."/>
            <person name="Pepin K.H."/>
            <person name="Johnson M."/>
            <person name="Bhonagiri V."/>
            <person name="Nash W.E."/>
            <person name="Warren W."/>
            <person name="Chinwalla A."/>
            <person name="Mardis E.R."/>
            <person name="Wilson R.K."/>
        </authorList>
    </citation>
    <scope>NUCLEOTIDE SEQUENCE [LARGE SCALE GENOMIC DNA]</scope>
    <source>
        <strain evidence="1">DSM 18205</strain>
    </source>
</reference>
<protein>
    <submittedName>
        <fullName evidence="1">Modification methylase EcoRI family protein</fullName>
    </submittedName>
</protein>
<organism evidence="1 2">
    <name type="scientific">Segatella copri DSM 18205</name>
    <dbReference type="NCBI Taxonomy" id="537011"/>
    <lineage>
        <taxon>Bacteria</taxon>
        <taxon>Pseudomonadati</taxon>
        <taxon>Bacteroidota</taxon>
        <taxon>Bacteroidia</taxon>
        <taxon>Bacteroidales</taxon>
        <taxon>Prevotellaceae</taxon>
        <taxon>Segatella</taxon>
    </lineage>
</organism>
<dbReference type="InterPro" id="IPR002052">
    <property type="entry name" value="DNA_methylase_N6_adenine_CS"/>
</dbReference>
<accession>D1PHL8</accession>
<dbReference type="EMBL" id="ACBX02000056">
    <property type="protein sequence ID" value="EFB33768.1"/>
    <property type="molecule type" value="Genomic_DNA"/>
</dbReference>
<dbReference type="STRING" id="537011.PREVCOP_06738"/>
<keyword evidence="1" id="KW-0489">Methyltransferase</keyword>
<proteinExistence type="predicted"/>
<dbReference type="GO" id="GO:0008168">
    <property type="term" value="F:methyltransferase activity"/>
    <property type="evidence" value="ECO:0007669"/>
    <property type="project" value="UniProtKB-KW"/>
</dbReference>
<dbReference type="GO" id="GO:0003676">
    <property type="term" value="F:nucleic acid binding"/>
    <property type="evidence" value="ECO:0007669"/>
    <property type="project" value="InterPro"/>
</dbReference>
<evidence type="ECO:0000313" key="2">
    <source>
        <dbReference type="Proteomes" id="UP000004477"/>
    </source>
</evidence>
<name>D1PHL8_9BACT</name>
<evidence type="ECO:0000313" key="1">
    <source>
        <dbReference type="EMBL" id="EFB33768.1"/>
    </source>
</evidence>
<dbReference type="InterPro" id="IPR025247">
    <property type="entry name" value="EcoRI-like_methylase"/>
</dbReference>
<dbReference type="GO" id="GO:0032259">
    <property type="term" value="P:methylation"/>
    <property type="evidence" value="ECO:0007669"/>
    <property type="project" value="UniProtKB-KW"/>
</dbReference>
<sequence length="251" mass="29260">MEDLQWNYLQGDGDFRSTEIKNLRDEADIIITNPPFSLFRDFLGWIIEAKKQFVIIGNMNAVTYKEVFPLIKDNIIWMGCTIHSGDREFGVPDTYPLTASGWRIDENGKKYIRVKGVRWYTNIEHGRRHQPLPLMTLEDNLKFSKHKELKGRSSYIHYANYDAIDVPYTDAIPSNYDEKMGVPISFLDKYCPEQFEIIGQTQGDSGKALGLKPFDRELKKLNKSLRDGQLYYMEDGIPQKPYARILIRHKK</sequence>
<comment type="caution">
    <text evidence="1">The sequence shown here is derived from an EMBL/GenBank/DDBJ whole genome shotgun (WGS) entry which is preliminary data.</text>
</comment>
<dbReference type="PaxDb" id="537011-PREVCOP_06738"/>
<dbReference type="Proteomes" id="UP000004477">
    <property type="component" value="Unassembled WGS sequence"/>
</dbReference>
<dbReference type="Pfam" id="PF13651">
    <property type="entry name" value="EcoRI_methylase"/>
    <property type="match status" value="1"/>
</dbReference>
<gene>
    <name evidence="1" type="ORF">PREVCOP_06738</name>
</gene>
<dbReference type="AlphaFoldDB" id="D1PHL8"/>